<dbReference type="InterPro" id="IPR019554">
    <property type="entry name" value="Soluble_ligand-bd"/>
</dbReference>
<accession>A0A2V3TVQ9</accession>
<evidence type="ECO:0000313" key="8">
    <source>
        <dbReference type="EMBL" id="PXW52898.1"/>
    </source>
</evidence>
<dbReference type="Gene3D" id="3.10.560.10">
    <property type="entry name" value="Outer membrane lipoprotein wza domain like"/>
    <property type="match status" value="1"/>
</dbReference>
<feature type="domain" description="Soluble ligand binding" evidence="6">
    <location>
        <begin position="108"/>
        <end position="144"/>
    </location>
</feature>
<keyword evidence="1 4" id="KW-0732">Signal</keyword>
<gene>
    <name evidence="8" type="ORF">C7450_11597</name>
</gene>
<name>A0A2V3TVQ9_9HYPH</name>
<dbReference type="AlphaFoldDB" id="A0A2V3TVQ9"/>
<dbReference type="InterPro" id="IPR058781">
    <property type="entry name" value="HH_AprE-like"/>
</dbReference>
<evidence type="ECO:0000256" key="3">
    <source>
        <dbReference type="SAM" id="MobiDB-lite"/>
    </source>
</evidence>
<dbReference type="InterPro" id="IPR049712">
    <property type="entry name" value="Poly_export"/>
</dbReference>
<dbReference type="PANTHER" id="PTHR33619">
    <property type="entry name" value="POLYSACCHARIDE EXPORT PROTEIN GFCE-RELATED"/>
    <property type="match status" value="1"/>
</dbReference>
<feature type="domain" description="Polysaccharide export protein N-terminal" evidence="5">
    <location>
        <begin position="30"/>
        <end position="90"/>
    </location>
</feature>
<feature type="domain" description="AprE-like long alpha-helical hairpin" evidence="7">
    <location>
        <begin position="156"/>
        <end position="342"/>
    </location>
</feature>
<dbReference type="RefSeq" id="WP_110377882.1">
    <property type="nucleotide sequence ID" value="NZ_JAHBRY010000001.1"/>
</dbReference>
<keyword evidence="9" id="KW-1185">Reference proteome</keyword>
<evidence type="ECO:0000259" key="6">
    <source>
        <dbReference type="Pfam" id="PF10531"/>
    </source>
</evidence>
<proteinExistence type="predicted"/>
<evidence type="ECO:0000256" key="2">
    <source>
        <dbReference type="SAM" id="Coils"/>
    </source>
</evidence>
<evidence type="ECO:0000313" key="9">
    <source>
        <dbReference type="Proteomes" id="UP000248021"/>
    </source>
</evidence>
<dbReference type="Pfam" id="PF25994">
    <property type="entry name" value="HH_AprE"/>
    <property type="match status" value="1"/>
</dbReference>
<reference evidence="8 9" key="1">
    <citation type="submission" date="2018-05" db="EMBL/GenBank/DDBJ databases">
        <title>Genomic Encyclopedia of Type Strains, Phase IV (KMG-IV): sequencing the most valuable type-strain genomes for metagenomic binning, comparative biology and taxonomic classification.</title>
        <authorList>
            <person name="Goeker M."/>
        </authorList>
    </citation>
    <scope>NUCLEOTIDE SEQUENCE [LARGE SCALE GENOMIC DNA]</scope>
    <source>
        <strain evidence="8 9">DSM 6462</strain>
    </source>
</reference>
<evidence type="ECO:0000256" key="4">
    <source>
        <dbReference type="SAM" id="SignalP"/>
    </source>
</evidence>
<feature type="signal peptide" evidence="4">
    <location>
        <begin position="1"/>
        <end position="20"/>
    </location>
</feature>
<comment type="caution">
    <text evidence="8">The sequence shown here is derived from an EMBL/GenBank/DDBJ whole genome shotgun (WGS) entry which is preliminary data.</text>
</comment>
<sequence>MMKRFAWLTAVGITSVCLHAAVPARAAGDGAYRAGVGDTLNVVVYGEDKLSGRFRVSPAGTISYPLLGEIAVADLSTLQIGRTIAAALAERIPSSGLPSVEIVEYAPVFVLGNVDKPGPYQYRPGMTVLELVALGGGEKRAANSETVMLQIISAEQELVDLRIARWSEMIRKARVRAEIAGRDFDGREAIAGGDLVAASIRQAAIDNEVSLFRVRRTILAEQNKALAAQRASYDQEITSLEEGIKLHDEELRLLEEEVRTQQSLYDKGLAVQPRLLAVKRELSATRRNALELRSYLARAHQRQLEVDQKIGELRDQWVRDNATTLAELDISTARRDERIGALVATLGELRGRASSMRAEERRTTDYTVTRQEEGRYVTRPVGELDAIAPRDILRIDAAGPARASGGAGVSPARDVAAR</sequence>
<dbReference type="Pfam" id="PF10531">
    <property type="entry name" value="SLBB"/>
    <property type="match status" value="1"/>
</dbReference>
<evidence type="ECO:0000259" key="7">
    <source>
        <dbReference type="Pfam" id="PF25994"/>
    </source>
</evidence>
<dbReference type="Pfam" id="PF02563">
    <property type="entry name" value="Poly_export"/>
    <property type="match status" value="1"/>
</dbReference>
<dbReference type="EMBL" id="QJJK01000015">
    <property type="protein sequence ID" value="PXW52898.1"/>
    <property type="molecule type" value="Genomic_DNA"/>
</dbReference>
<feature type="chain" id="PRO_5016133782" evidence="4">
    <location>
        <begin position="21"/>
        <end position="418"/>
    </location>
</feature>
<dbReference type="OrthoDB" id="9798876at2"/>
<dbReference type="GO" id="GO:0015159">
    <property type="term" value="F:polysaccharide transmembrane transporter activity"/>
    <property type="evidence" value="ECO:0007669"/>
    <property type="project" value="InterPro"/>
</dbReference>
<feature type="region of interest" description="Disordered" evidence="3">
    <location>
        <begin position="399"/>
        <end position="418"/>
    </location>
</feature>
<dbReference type="Gene3D" id="3.30.1950.10">
    <property type="entry name" value="wza like domain"/>
    <property type="match status" value="1"/>
</dbReference>
<dbReference type="InterPro" id="IPR003715">
    <property type="entry name" value="Poly_export_N"/>
</dbReference>
<protein>
    <submittedName>
        <fullName evidence="8">Polysaccharide export outer membrane protein</fullName>
    </submittedName>
</protein>
<dbReference type="Proteomes" id="UP000248021">
    <property type="component" value="Unassembled WGS sequence"/>
</dbReference>
<evidence type="ECO:0000256" key="1">
    <source>
        <dbReference type="ARBA" id="ARBA00022729"/>
    </source>
</evidence>
<evidence type="ECO:0000259" key="5">
    <source>
        <dbReference type="Pfam" id="PF02563"/>
    </source>
</evidence>
<dbReference type="PANTHER" id="PTHR33619:SF3">
    <property type="entry name" value="POLYSACCHARIDE EXPORT PROTEIN GFCE-RELATED"/>
    <property type="match status" value="1"/>
</dbReference>
<keyword evidence="2" id="KW-0175">Coiled coil</keyword>
<organism evidence="8 9">
    <name type="scientific">Chelatococcus asaccharovorans</name>
    <dbReference type="NCBI Taxonomy" id="28210"/>
    <lineage>
        <taxon>Bacteria</taxon>
        <taxon>Pseudomonadati</taxon>
        <taxon>Pseudomonadota</taxon>
        <taxon>Alphaproteobacteria</taxon>
        <taxon>Hyphomicrobiales</taxon>
        <taxon>Chelatococcaceae</taxon>
        <taxon>Chelatococcus</taxon>
    </lineage>
</organism>
<feature type="coiled-coil region" evidence="2">
    <location>
        <begin position="237"/>
        <end position="264"/>
    </location>
</feature>